<dbReference type="Pfam" id="PF01966">
    <property type="entry name" value="HD"/>
    <property type="match status" value="1"/>
</dbReference>
<dbReference type="Proteomes" id="UP000029980">
    <property type="component" value="Chromosome"/>
</dbReference>
<dbReference type="EMBL" id="CP008887">
    <property type="protein sequence ID" value="AIU70723.1"/>
    <property type="molecule type" value="Genomic_DNA"/>
</dbReference>
<dbReference type="InterPro" id="IPR045509">
    <property type="entry name" value="HD_assoc_2"/>
</dbReference>
<dbReference type="OrthoDB" id="8895at2157"/>
<organism evidence="2 3">
    <name type="scientific">Thermococcus eurythermalis</name>
    <dbReference type="NCBI Taxonomy" id="1505907"/>
    <lineage>
        <taxon>Archaea</taxon>
        <taxon>Methanobacteriati</taxon>
        <taxon>Methanobacteriota</taxon>
        <taxon>Thermococci</taxon>
        <taxon>Thermococcales</taxon>
        <taxon>Thermococcaceae</taxon>
        <taxon>Thermococcus</taxon>
    </lineage>
</organism>
<keyword evidence="3" id="KW-1185">Reference proteome</keyword>
<dbReference type="PANTHER" id="PTHR11373">
    <property type="entry name" value="DEOXYNUCLEOSIDE TRIPHOSPHATE TRIPHOSPHOHYDROLASE"/>
    <property type="match status" value="1"/>
</dbReference>
<evidence type="ECO:0000259" key="1">
    <source>
        <dbReference type="SMART" id="SM00471"/>
    </source>
</evidence>
<dbReference type="PANTHER" id="PTHR11373:SF4">
    <property type="entry name" value="DEOXYNUCLEOSIDE TRIPHOSPHATE TRIPHOSPHOHYDROLASE SAMHD1"/>
    <property type="match status" value="1"/>
</dbReference>
<dbReference type="AlphaFoldDB" id="A0A097QW77"/>
<dbReference type="GO" id="GO:0006203">
    <property type="term" value="P:dGTP catabolic process"/>
    <property type="evidence" value="ECO:0007669"/>
    <property type="project" value="TreeGrafter"/>
</dbReference>
<dbReference type="CDD" id="cd00077">
    <property type="entry name" value="HDc"/>
    <property type="match status" value="1"/>
</dbReference>
<dbReference type="SMART" id="SM00471">
    <property type="entry name" value="HDc"/>
    <property type="match status" value="1"/>
</dbReference>
<feature type="domain" description="HD/PDEase" evidence="1">
    <location>
        <begin position="46"/>
        <end position="156"/>
    </location>
</feature>
<dbReference type="InterPro" id="IPR003607">
    <property type="entry name" value="HD/PDEase_dom"/>
</dbReference>
<dbReference type="STRING" id="1505907.TEU_10475"/>
<dbReference type="KEGG" id="teu:TEU_10475"/>
<dbReference type="GeneID" id="25153856"/>
<dbReference type="HOGENOM" id="CLU_026821_3_1_2"/>
<evidence type="ECO:0000313" key="3">
    <source>
        <dbReference type="Proteomes" id="UP000029980"/>
    </source>
</evidence>
<dbReference type="InterPro" id="IPR006674">
    <property type="entry name" value="HD_domain"/>
</dbReference>
<dbReference type="RefSeq" id="WP_050003688.1">
    <property type="nucleotide sequence ID" value="NZ_CP008887.1"/>
</dbReference>
<accession>A0A097QW77</accession>
<name>A0A097QW77_9EURY</name>
<dbReference type="Pfam" id="PF19276">
    <property type="entry name" value="HD_assoc_2"/>
    <property type="match status" value="1"/>
</dbReference>
<reference evidence="2 3" key="1">
    <citation type="journal article" date="2015" name="Int. J. Syst. Evol. Microbiol.">
        <title>Thermococcus eurythermalis sp. nov., a conditional piezophilic hyperthermophilic archaeon with a wide temperature range isolated from an oil-immersed chimney in the Guaymas Basin.</title>
        <authorList>
            <person name="Zhao W."/>
            <person name="Zeng X."/>
            <person name="Xiao X."/>
        </authorList>
    </citation>
    <scope>NUCLEOTIDE SEQUENCE [LARGE SCALE GENOMIC DNA]</scope>
    <source>
        <strain evidence="2 3">A501</strain>
    </source>
</reference>
<sequence>MKLVHDPIHGGIELDDFAVKLVDTPEFQRLRRITQLGLAFLVYPSARHTRFEHSLGTFYLARKITEYNPEIEEGAVYAALLHDIGHYPFSHTLEALYPRHEENTRRVLREGEIRDVIEERYSLGEFLGFLKHPLVSGDIDADRMDYLVRDAYYTGVAYGLVDLERLIRNLHWDGERLILKEKGIMAGQNLLISRSMMYPTVYQHHTVRIASSMLCKAVELEGVELEELRKMDEVDLVARLRASEKKEVRELISAIENRRLYKRVLWSGKKLDEETIKELRKELESEFGHLALLDYPEKPRFEERNAFVEFNGEIKRLSEVSPVVRALVEAKESNWRWGIYAREDKVEEVRTFVSKRLK</sequence>
<dbReference type="SUPFAM" id="SSF109604">
    <property type="entry name" value="HD-domain/PDEase-like"/>
    <property type="match status" value="1"/>
</dbReference>
<dbReference type="Gene3D" id="1.10.3210.10">
    <property type="entry name" value="Hypothetical protein af1432"/>
    <property type="match status" value="1"/>
</dbReference>
<evidence type="ECO:0000313" key="2">
    <source>
        <dbReference type="EMBL" id="AIU70723.1"/>
    </source>
</evidence>
<dbReference type="GO" id="GO:0008832">
    <property type="term" value="F:dGTPase activity"/>
    <property type="evidence" value="ECO:0007669"/>
    <property type="project" value="TreeGrafter"/>
</dbReference>
<gene>
    <name evidence="2" type="ORF">TEU_10475</name>
</gene>
<protein>
    <submittedName>
        <fullName evidence="2">Phosphohydrolase</fullName>
    </submittedName>
</protein>
<keyword evidence="2" id="KW-0378">Hydrolase</keyword>
<dbReference type="InterPro" id="IPR050135">
    <property type="entry name" value="dGTPase-like"/>
</dbReference>
<proteinExistence type="predicted"/>